<feature type="transmembrane region" description="Helical" evidence="7">
    <location>
        <begin position="326"/>
        <end position="349"/>
    </location>
</feature>
<dbReference type="SUPFAM" id="SSF103473">
    <property type="entry name" value="MFS general substrate transporter"/>
    <property type="match status" value="1"/>
</dbReference>
<reference evidence="10" key="1">
    <citation type="submission" date="2020-05" db="EMBL/GenBank/DDBJ databases">
        <authorList>
            <person name="Chiriac C."/>
            <person name="Salcher M."/>
            <person name="Ghai R."/>
            <person name="Kavagutti S V."/>
        </authorList>
    </citation>
    <scope>NUCLEOTIDE SEQUENCE</scope>
</reference>
<proteinExistence type="predicted"/>
<evidence type="ECO:0000256" key="3">
    <source>
        <dbReference type="ARBA" id="ARBA00022475"/>
    </source>
</evidence>
<organism evidence="10">
    <name type="scientific">freshwater metagenome</name>
    <dbReference type="NCBI Taxonomy" id="449393"/>
    <lineage>
        <taxon>unclassified sequences</taxon>
        <taxon>metagenomes</taxon>
        <taxon>ecological metagenomes</taxon>
    </lineage>
</organism>
<feature type="domain" description="Major facilitator superfamily (MFS) profile" evidence="8">
    <location>
        <begin position="6"/>
        <end position="380"/>
    </location>
</feature>
<sequence length="390" mass="40872">MPVKRLFRTLQLATLLMSSTYGVMFTMLDDYRDKYGISESRLGLVLAAGFFSAFLSQISIAPLADRGRAKVLMMTGFLLVIVGCLFMGFGHNFFLLLIGRLLMGIGGGMSLPALRKIVIVSDPENLGGNMGKLLSVDIAGFALGPVISVLTVDTIGIAAPFVIISAAVLVVTLVLSRVDVPETAKVDRPSERLAFDLLKIPAVSGAVLIGVALFLMIGTFDSLWSIMMDDLKGPEWMANAGVSLFALPMIFLGPIGGRLAQNKGAYRVGAIGGIVGAVCMTMYGFLPSPYLMMGVFFFHIVNDGFTVTSAGVAVGQAAPPERQAGAQGLLGGLQTLTGGIAASFAGWSYDHLGRGPTFSITATAMVILVLAGFALAGPEHRTAPVAVPTS</sequence>
<dbReference type="AlphaFoldDB" id="A0A6J7E6P4"/>
<dbReference type="PROSITE" id="PS50850">
    <property type="entry name" value="MFS"/>
    <property type="match status" value="1"/>
</dbReference>
<keyword evidence="4 7" id="KW-0812">Transmembrane</keyword>
<evidence type="ECO:0000313" key="9">
    <source>
        <dbReference type="EMBL" id="CAB4722997.1"/>
    </source>
</evidence>
<dbReference type="InterPro" id="IPR011701">
    <property type="entry name" value="MFS"/>
</dbReference>
<dbReference type="PANTHER" id="PTHR23517">
    <property type="entry name" value="RESISTANCE PROTEIN MDTM, PUTATIVE-RELATED-RELATED"/>
    <property type="match status" value="1"/>
</dbReference>
<dbReference type="EMBL" id="CAEZYH010000051">
    <property type="protein sequence ID" value="CAB4722997.1"/>
    <property type="molecule type" value="Genomic_DNA"/>
</dbReference>
<comment type="subcellular location">
    <subcellularLocation>
        <location evidence="1">Cell membrane</location>
        <topology evidence="1">Multi-pass membrane protein</topology>
    </subcellularLocation>
</comment>
<dbReference type="GO" id="GO:0005886">
    <property type="term" value="C:plasma membrane"/>
    <property type="evidence" value="ECO:0007669"/>
    <property type="project" value="UniProtKB-SubCell"/>
</dbReference>
<feature type="transmembrane region" description="Helical" evidence="7">
    <location>
        <begin position="71"/>
        <end position="89"/>
    </location>
</feature>
<dbReference type="InterPro" id="IPR036259">
    <property type="entry name" value="MFS_trans_sf"/>
</dbReference>
<dbReference type="EMBL" id="CAFBLJ010000090">
    <property type="protein sequence ID" value="CAB4878717.1"/>
    <property type="molecule type" value="Genomic_DNA"/>
</dbReference>
<dbReference type="GO" id="GO:0022857">
    <property type="term" value="F:transmembrane transporter activity"/>
    <property type="evidence" value="ECO:0007669"/>
    <property type="project" value="InterPro"/>
</dbReference>
<feature type="transmembrane region" description="Helical" evidence="7">
    <location>
        <begin position="237"/>
        <end position="256"/>
    </location>
</feature>
<evidence type="ECO:0000256" key="5">
    <source>
        <dbReference type="ARBA" id="ARBA00022989"/>
    </source>
</evidence>
<evidence type="ECO:0000256" key="1">
    <source>
        <dbReference type="ARBA" id="ARBA00004651"/>
    </source>
</evidence>
<gene>
    <name evidence="9" type="ORF">UFOPK2658_01180</name>
    <name evidence="10" type="ORF">UFOPK3304_01436</name>
</gene>
<evidence type="ECO:0000259" key="8">
    <source>
        <dbReference type="PROSITE" id="PS50850"/>
    </source>
</evidence>
<feature type="transmembrane region" description="Helical" evidence="7">
    <location>
        <begin position="268"/>
        <end position="286"/>
    </location>
</feature>
<evidence type="ECO:0000256" key="6">
    <source>
        <dbReference type="ARBA" id="ARBA00023136"/>
    </source>
</evidence>
<feature type="transmembrane region" description="Helical" evidence="7">
    <location>
        <begin position="355"/>
        <end position="376"/>
    </location>
</feature>
<dbReference type="InterPro" id="IPR050171">
    <property type="entry name" value="MFS_Transporters"/>
</dbReference>
<feature type="transmembrane region" description="Helical" evidence="7">
    <location>
        <begin position="197"/>
        <end position="217"/>
    </location>
</feature>
<evidence type="ECO:0000313" key="10">
    <source>
        <dbReference type="EMBL" id="CAB4878717.1"/>
    </source>
</evidence>
<evidence type="ECO:0000256" key="7">
    <source>
        <dbReference type="SAM" id="Phobius"/>
    </source>
</evidence>
<keyword evidence="6 7" id="KW-0472">Membrane</keyword>
<feature type="transmembrane region" description="Helical" evidence="7">
    <location>
        <begin position="157"/>
        <end position="176"/>
    </location>
</feature>
<name>A0A6J7E6P4_9ZZZZ</name>
<protein>
    <submittedName>
        <fullName evidence="10">Unannotated protein</fullName>
    </submittedName>
</protein>
<keyword evidence="3" id="KW-1003">Cell membrane</keyword>
<keyword evidence="2" id="KW-0813">Transport</keyword>
<dbReference type="InterPro" id="IPR020846">
    <property type="entry name" value="MFS_dom"/>
</dbReference>
<keyword evidence="5 7" id="KW-1133">Transmembrane helix</keyword>
<dbReference type="Pfam" id="PF07690">
    <property type="entry name" value="MFS_1"/>
    <property type="match status" value="1"/>
</dbReference>
<evidence type="ECO:0000256" key="2">
    <source>
        <dbReference type="ARBA" id="ARBA00022448"/>
    </source>
</evidence>
<accession>A0A6J7E6P4</accession>
<evidence type="ECO:0000256" key="4">
    <source>
        <dbReference type="ARBA" id="ARBA00022692"/>
    </source>
</evidence>
<feature type="transmembrane region" description="Helical" evidence="7">
    <location>
        <begin position="42"/>
        <end position="64"/>
    </location>
</feature>
<dbReference type="Gene3D" id="1.20.1250.20">
    <property type="entry name" value="MFS general substrate transporter like domains"/>
    <property type="match status" value="1"/>
</dbReference>
<feature type="transmembrane region" description="Helical" evidence="7">
    <location>
        <begin position="292"/>
        <end position="314"/>
    </location>
</feature>